<dbReference type="InterPro" id="IPR051054">
    <property type="entry name" value="SorC_transcr_regulators"/>
</dbReference>
<dbReference type="SUPFAM" id="SSF100950">
    <property type="entry name" value="NagB/RpiA/CoA transferase-like"/>
    <property type="match status" value="1"/>
</dbReference>
<dbReference type="InterPro" id="IPR037171">
    <property type="entry name" value="NagB/RpiA_transferase-like"/>
</dbReference>
<protein>
    <submittedName>
        <fullName evidence="5">Sugar-binding protein</fullName>
    </submittedName>
</protein>
<evidence type="ECO:0000313" key="5">
    <source>
        <dbReference type="EMBL" id="KFJ05995.1"/>
    </source>
</evidence>
<dbReference type="eggNOG" id="COG2390">
    <property type="taxonomic scope" value="Bacteria"/>
</dbReference>
<reference evidence="5 6" key="1">
    <citation type="submission" date="2014-03" db="EMBL/GenBank/DDBJ databases">
        <title>Genomics of Bifidobacteria.</title>
        <authorList>
            <person name="Ventura M."/>
            <person name="Milani C."/>
            <person name="Lugli G.A."/>
        </authorList>
    </citation>
    <scope>NUCLEOTIDE SEQUENCE [LARGE SCALE GENOMIC DNA]</scope>
    <source>
        <strain evidence="5 6">JCM 13495</strain>
    </source>
</reference>
<dbReference type="InterPro" id="IPR036388">
    <property type="entry name" value="WH-like_DNA-bd_sf"/>
</dbReference>
<accession>A0A087EDZ4</accession>
<evidence type="ECO:0000256" key="4">
    <source>
        <dbReference type="ARBA" id="ARBA00023163"/>
    </source>
</evidence>
<dbReference type="EMBL" id="JGZU01000011">
    <property type="protein sequence ID" value="KFJ05995.1"/>
    <property type="molecule type" value="Genomic_DNA"/>
</dbReference>
<keyword evidence="2" id="KW-0805">Transcription regulation</keyword>
<dbReference type="RefSeq" id="WP_026642058.1">
    <property type="nucleotide sequence ID" value="NZ_JGZU01000011.1"/>
</dbReference>
<dbReference type="Gene3D" id="1.10.10.10">
    <property type="entry name" value="Winged helix-like DNA-binding domain superfamily/Winged helix DNA-binding domain"/>
    <property type="match status" value="1"/>
</dbReference>
<dbReference type="GO" id="GO:0003677">
    <property type="term" value="F:DNA binding"/>
    <property type="evidence" value="ECO:0007669"/>
    <property type="project" value="UniProtKB-KW"/>
</dbReference>
<comment type="caution">
    <text evidence="5">The sequence shown here is derived from an EMBL/GenBank/DDBJ whole genome shotgun (WGS) entry which is preliminary data.</text>
</comment>
<dbReference type="OrthoDB" id="186585at2"/>
<evidence type="ECO:0000256" key="2">
    <source>
        <dbReference type="ARBA" id="ARBA00023015"/>
    </source>
</evidence>
<dbReference type="PANTHER" id="PTHR34294">
    <property type="entry name" value="TRANSCRIPTIONAL REGULATOR-RELATED"/>
    <property type="match status" value="1"/>
</dbReference>
<keyword evidence="3" id="KW-0238">DNA-binding</keyword>
<dbReference type="PANTHER" id="PTHR34294:SF1">
    <property type="entry name" value="TRANSCRIPTIONAL REGULATOR LSRR"/>
    <property type="match status" value="1"/>
</dbReference>
<dbReference type="Pfam" id="PF04198">
    <property type="entry name" value="Sugar-bind"/>
    <property type="match status" value="1"/>
</dbReference>
<evidence type="ECO:0000256" key="1">
    <source>
        <dbReference type="ARBA" id="ARBA00010466"/>
    </source>
</evidence>
<comment type="similarity">
    <text evidence="1">Belongs to the SorC transcriptional regulatory family.</text>
</comment>
<evidence type="ECO:0000256" key="3">
    <source>
        <dbReference type="ARBA" id="ARBA00023125"/>
    </source>
</evidence>
<name>A0A087EDZ4_9BIFI</name>
<dbReference type="AlphaFoldDB" id="A0A087EDZ4"/>
<organism evidence="5 6">
    <name type="scientific">Bifidobacterium tsurumiense</name>
    <dbReference type="NCBI Taxonomy" id="356829"/>
    <lineage>
        <taxon>Bacteria</taxon>
        <taxon>Bacillati</taxon>
        <taxon>Actinomycetota</taxon>
        <taxon>Actinomycetes</taxon>
        <taxon>Bifidobacteriales</taxon>
        <taxon>Bifidobacteriaceae</taxon>
        <taxon>Bifidobacterium</taxon>
    </lineage>
</organism>
<keyword evidence="4" id="KW-0804">Transcription</keyword>
<evidence type="ECO:0000313" key="6">
    <source>
        <dbReference type="Proteomes" id="UP000029080"/>
    </source>
</evidence>
<sequence length="324" mass="35553">MFNDDILLATQESRKHVELVLHVAREYYLEDHSQAQIAKSIGYSRPSVSRLLKEARERGMVHITIGHSLERMQALERKIQQRFGLKHVRVAEVRPGEDPGVVVPRYAAALFTEICTPDSLITVSNGRVVANTVREIMPQNWPETNVTQMIGTLSPDNPMTDSPDICRMLADRLGGTYTLLPCPMVLSSRDTASVMRKEPQIATAIKLGGGADVAIVGVGATTSERSGHIFDAYVDKRMSEHIQALGAVGHICGHHIDVHGNHVRTPLCDRTISVDLERLRKIPNVIGVAVGKRKVEAIRACLNGSLLSSLVTDHETAQLLAETA</sequence>
<dbReference type="Proteomes" id="UP000029080">
    <property type="component" value="Unassembled WGS sequence"/>
</dbReference>
<dbReference type="InterPro" id="IPR007324">
    <property type="entry name" value="Sugar-bd_dom_put"/>
</dbReference>
<dbReference type="GO" id="GO:0030246">
    <property type="term" value="F:carbohydrate binding"/>
    <property type="evidence" value="ECO:0007669"/>
    <property type="project" value="InterPro"/>
</dbReference>
<keyword evidence="6" id="KW-1185">Reference proteome</keyword>
<gene>
    <name evidence="5" type="ORF">BITS_1139</name>
</gene>
<proteinExistence type="inferred from homology"/>
<dbReference type="Gene3D" id="3.40.50.1360">
    <property type="match status" value="1"/>
</dbReference>